<proteinExistence type="predicted"/>
<reference evidence="3" key="1">
    <citation type="submission" date="2020-11" db="EMBL/GenBank/DDBJ databases">
        <authorList>
            <person name="Koelle M."/>
            <person name="Horta M.A.C."/>
            <person name="Nowrousian M."/>
            <person name="Ohm R.A."/>
            <person name="Benz P."/>
            <person name="Pilgard A."/>
        </authorList>
    </citation>
    <scope>NUCLEOTIDE SEQUENCE</scope>
    <source>
        <strain evidence="3">FPRL280</strain>
    </source>
</reference>
<protein>
    <submittedName>
        <fullName evidence="3">Uncharacterized protein</fullName>
    </submittedName>
</protein>
<evidence type="ECO:0000313" key="3">
    <source>
        <dbReference type="EMBL" id="KAF9804483.1"/>
    </source>
</evidence>
<feature type="domain" description="L-Lysine epsilon oxidase N-terminal" evidence="1">
    <location>
        <begin position="20"/>
        <end position="265"/>
    </location>
</feature>
<name>A0A8H7NUX4_9APHY</name>
<gene>
    <name evidence="3" type="ORF">IEO21_09371</name>
</gene>
<dbReference type="EMBL" id="JADOXO010000436">
    <property type="protein sequence ID" value="KAF9804483.1"/>
    <property type="molecule type" value="Genomic_DNA"/>
</dbReference>
<evidence type="ECO:0000259" key="2">
    <source>
        <dbReference type="Pfam" id="PF18417"/>
    </source>
</evidence>
<dbReference type="Proteomes" id="UP000639403">
    <property type="component" value="Unassembled WGS sequence"/>
</dbReference>
<organism evidence="3 4">
    <name type="scientific">Rhodonia placenta</name>
    <dbReference type="NCBI Taxonomy" id="104341"/>
    <lineage>
        <taxon>Eukaryota</taxon>
        <taxon>Fungi</taxon>
        <taxon>Dikarya</taxon>
        <taxon>Basidiomycota</taxon>
        <taxon>Agaricomycotina</taxon>
        <taxon>Agaricomycetes</taxon>
        <taxon>Polyporales</taxon>
        <taxon>Adustoporiaceae</taxon>
        <taxon>Rhodonia</taxon>
    </lineage>
</organism>
<dbReference type="InterPro" id="IPR033798">
    <property type="entry name" value="LodA-like"/>
</dbReference>
<feature type="domain" description="L-lysine epsilon oxidase C-terminal" evidence="2">
    <location>
        <begin position="413"/>
        <end position="544"/>
    </location>
</feature>
<reference evidence="3" key="2">
    <citation type="journal article" name="Front. Microbiol.">
        <title>Degradative Capacity of Two Strains of Rhodonia placenta: From Phenotype to Genotype.</title>
        <authorList>
            <person name="Kolle M."/>
            <person name="Horta M.A.C."/>
            <person name="Nowrousian M."/>
            <person name="Ohm R.A."/>
            <person name="Benz J.P."/>
            <person name="Pilgard A."/>
        </authorList>
    </citation>
    <scope>NUCLEOTIDE SEQUENCE</scope>
    <source>
        <strain evidence="3">FPRL280</strain>
    </source>
</reference>
<sequence>MSARTTLPFNVADVSRIEIYPPIGIARLGDSGFDLVTGHTCGEPQYFFPPEVPGHDQFPPGGLVNGAFRDRWQRIKRQAVVFHVYAFNKNNEILGELLPGSGVTINWTVHVVNSKPSFTTFRGICANLGVHPRSELYLVQESIGRLLQSYETPMCSLTLIVDPGQLSITVGPTSEMKNSWVPIVGAFYGSQATPTSVSLGQISTDDKGRLIFVAGAGYSRCVSDPKQPHFQPDIISEFDSIDWVDDVCDGWIDVAITYTSKTRQAVRVHAQHKATVMSAPPKFAWGVHAPTTLYDIIEDIYAREKKWTAPNEVPVQFYEHIWPTLGGTYGLSWVNQQAFQGHGPAGMGNFIQFEKNLASKDASHAMHRKEVFERLRKPQYEKHAQASTMYMPRLSGDDGDAIEPGQVIPPTSVPIKRFAALTALQYSRFEKWAAGDFKTSRPRWKDYESIEKVPLKLQPLALTLAALEHSTGDPLYPGLETYWIAKDPSIYSSDVLSLQSATIPPFRIDYTKVKPGHLSRGLSLPWQSDFSLCNTHWWPSGRPDDVINIRDWQRVVETGTSVSMPDFVDKVSPLRKKWSRGLRETPDYPQDYYPGSTDMVHQWQNLGFIKQKKDYKITDGPTSLAVWLEEERCQIKERTEGTTRLAPSFDDDD</sequence>
<dbReference type="CDD" id="cd14730">
    <property type="entry name" value="LodA_like"/>
    <property type="match status" value="1"/>
</dbReference>
<dbReference type="Pfam" id="PF17990">
    <property type="entry name" value="LodA_N"/>
    <property type="match status" value="1"/>
</dbReference>
<comment type="caution">
    <text evidence="3">The sequence shown here is derived from an EMBL/GenBank/DDBJ whole genome shotgun (WGS) entry which is preliminary data.</text>
</comment>
<evidence type="ECO:0000313" key="4">
    <source>
        <dbReference type="Proteomes" id="UP000639403"/>
    </source>
</evidence>
<dbReference type="Pfam" id="PF18417">
    <property type="entry name" value="LodA_C"/>
    <property type="match status" value="1"/>
</dbReference>
<dbReference type="AlphaFoldDB" id="A0A8H7NUX4"/>
<dbReference type="InterPro" id="IPR041168">
    <property type="entry name" value="LodA_N"/>
</dbReference>
<evidence type="ECO:0000259" key="1">
    <source>
        <dbReference type="Pfam" id="PF17990"/>
    </source>
</evidence>
<dbReference type="InterPro" id="IPR041173">
    <property type="entry name" value="LodA_C"/>
</dbReference>
<accession>A0A8H7NUX4</accession>